<reference evidence="2 3" key="1">
    <citation type="submission" date="2017-09" db="EMBL/GenBank/DDBJ databases">
        <title>Depth-based differentiation of microbial function through sediment-hosted aquifers and enrichment of novel symbionts in the deep terrestrial subsurface.</title>
        <authorList>
            <person name="Probst A.J."/>
            <person name="Ladd B."/>
            <person name="Jarett J.K."/>
            <person name="Geller-Mcgrath D.E."/>
            <person name="Sieber C.M."/>
            <person name="Emerson J.B."/>
            <person name="Anantharaman K."/>
            <person name="Thomas B.C."/>
            <person name="Malmstrom R."/>
            <person name="Stieglmeier M."/>
            <person name="Klingl A."/>
            <person name="Woyke T."/>
            <person name="Ryan C.M."/>
            <person name="Banfield J.F."/>
        </authorList>
    </citation>
    <scope>NUCLEOTIDE SEQUENCE [LARGE SCALE GENOMIC DNA]</scope>
    <source>
        <strain evidence="2">CG22_combo_CG10-13_8_21_14_all_39_12</strain>
    </source>
</reference>
<keyword evidence="1" id="KW-0812">Transmembrane</keyword>
<evidence type="ECO:0000313" key="2">
    <source>
        <dbReference type="EMBL" id="PIP56309.1"/>
    </source>
</evidence>
<protein>
    <submittedName>
        <fullName evidence="2">Uncharacterized protein</fullName>
    </submittedName>
</protein>
<dbReference type="AlphaFoldDB" id="A0A2H0BFF9"/>
<feature type="transmembrane region" description="Helical" evidence="1">
    <location>
        <begin position="7"/>
        <end position="22"/>
    </location>
</feature>
<organism evidence="2 3">
    <name type="scientific">candidate division WWE3 bacterium CG22_combo_CG10-13_8_21_14_all_39_12</name>
    <dbReference type="NCBI Taxonomy" id="1975094"/>
    <lineage>
        <taxon>Bacteria</taxon>
        <taxon>Katanobacteria</taxon>
    </lineage>
</organism>
<feature type="transmembrane region" description="Helical" evidence="1">
    <location>
        <begin position="42"/>
        <end position="63"/>
    </location>
</feature>
<accession>A0A2H0BFF9</accession>
<sequence>MGDILKDFILAFVITEFLFAYLEYRYRPDLIYILGRLFAPKYIAPALIIPTAYVVLKLLLGFLF</sequence>
<gene>
    <name evidence="2" type="ORF">COX05_03820</name>
</gene>
<keyword evidence="1" id="KW-0472">Membrane</keyword>
<dbReference type="Proteomes" id="UP000228495">
    <property type="component" value="Unassembled WGS sequence"/>
</dbReference>
<keyword evidence="1" id="KW-1133">Transmembrane helix</keyword>
<comment type="caution">
    <text evidence="2">The sequence shown here is derived from an EMBL/GenBank/DDBJ whole genome shotgun (WGS) entry which is preliminary data.</text>
</comment>
<name>A0A2H0BFF9_UNCKA</name>
<evidence type="ECO:0000313" key="3">
    <source>
        <dbReference type="Proteomes" id="UP000228495"/>
    </source>
</evidence>
<proteinExistence type="predicted"/>
<evidence type="ECO:0000256" key="1">
    <source>
        <dbReference type="SAM" id="Phobius"/>
    </source>
</evidence>
<dbReference type="EMBL" id="PCSU01000065">
    <property type="protein sequence ID" value="PIP56309.1"/>
    <property type="molecule type" value="Genomic_DNA"/>
</dbReference>